<evidence type="ECO:0000313" key="2">
    <source>
        <dbReference type="Proteomes" id="UP000635565"/>
    </source>
</evidence>
<name>A0ABQ3VFH2_9CHLR</name>
<gene>
    <name evidence="1" type="ORF">KSZ_24040</name>
</gene>
<reference evidence="1 2" key="1">
    <citation type="journal article" date="2021" name="Int. J. Syst. Evol. Microbiol.">
        <title>Reticulibacter mediterranei gen. nov., sp. nov., within the new family Reticulibacteraceae fam. nov., and Ktedonospora formicarum gen. nov., sp. nov., Ktedonobacter robiniae sp. nov., Dictyobacter formicarum sp. nov. and Dictyobacter arantiisoli sp. nov., belonging to the class Ktedonobacteria.</title>
        <authorList>
            <person name="Yabe S."/>
            <person name="Zheng Y."/>
            <person name="Wang C.M."/>
            <person name="Sakai Y."/>
            <person name="Abe K."/>
            <person name="Yokota A."/>
            <person name="Donadio S."/>
            <person name="Cavaletti L."/>
            <person name="Monciardini P."/>
        </authorList>
    </citation>
    <scope>NUCLEOTIDE SEQUENCE [LARGE SCALE GENOMIC DNA]</scope>
    <source>
        <strain evidence="1 2">SOSP1-9</strain>
    </source>
</reference>
<dbReference type="Proteomes" id="UP000635565">
    <property type="component" value="Unassembled WGS sequence"/>
</dbReference>
<keyword evidence="2" id="KW-1185">Reference proteome</keyword>
<sequence>MNSLAGQIIVLFVSLETQLHHSHLLSGYFGHFYPLEETLLVASVSDLLCFDAQAQLQWIAERLGIDGVVITRVAGNIIYGEGEWDPPGRWRPLLTRTRCIIERMTADASS</sequence>
<dbReference type="EMBL" id="BNJJ01000006">
    <property type="protein sequence ID" value="GHO84398.1"/>
    <property type="molecule type" value="Genomic_DNA"/>
</dbReference>
<organism evidence="1 2">
    <name type="scientific">Dictyobacter formicarum</name>
    <dbReference type="NCBI Taxonomy" id="2778368"/>
    <lineage>
        <taxon>Bacteria</taxon>
        <taxon>Bacillati</taxon>
        <taxon>Chloroflexota</taxon>
        <taxon>Ktedonobacteria</taxon>
        <taxon>Ktedonobacterales</taxon>
        <taxon>Dictyobacteraceae</taxon>
        <taxon>Dictyobacter</taxon>
    </lineage>
</organism>
<evidence type="ECO:0000313" key="1">
    <source>
        <dbReference type="EMBL" id="GHO84398.1"/>
    </source>
</evidence>
<comment type="caution">
    <text evidence="1">The sequence shown here is derived from an EMBL/GenBank/DDBJ whole genome shotgun (WGS) entry which is preliminary data.</text>
</comment>
<accession>A0ABQ3VFH2</accession>
<dbReference type="RefSeq" id="WP_201362023.1">
    <property type="nucleotide sequence ID" value="NZ_BNJJ01000006.1"/>
</dbReference>
<proteinExistence type="predicted"/>
<protein>
    <submittedName>
        <fullName evidence="1">Uncharacterized protein</fullName>
    </submittedName>
</protein>